<protein>
    <submittedName>
        <fullName evidence="1">Uncharacterized protein</fullName>
    </submittedName>
</protein>
<organism evidence="1 2">
    <name type="scientific">Labilibaculum manganireducens</name>
    <dbReference type="NCBI Taxonomy" id="1940525"/>
    <lineage>
        <taxon>Bacteria</taxon>
        <taxon>Pseudomonadati</taxon>
        <taxon>Bacteroidota</taxon>
        <taxon>Bacteroidia</taxon>
        <taxon>Marinilabiliales</taxon>
        <taxon>Marinifilaceae</taxon>
        <taxon>Labilibaculum</taxon>
    </lineage>
</organism>
<dbReference type="RefSeq" id="WP_101307800.1">
    <property type="nucleotide sequence ID" value="NZ_MVDE01000001.1"/>
</dbReference>
<comment type="caution">
    <text evidence="1">The sequence shown here is derived from an EMBL/GenBank/DDBJ whole genome shotgun (WGS) entry which is preliminary data.</text>
</comment>
<name>A0A2N3IGE0_9BACT</name>
<sequence>MVEQIVKYPFGEASSLSLSASGAQALEINNSMTVVDGASIAATADRTINLTVDESVALGDRILFKVKTAATENTVFGTGITGVTFAGIAGKTKTVEAVFDGSNFVVSGAPVQID</sequence>
<proteinExistence type="predicted"/>
<gene>
    <name evidence="1" type="ORF">BZG01_00180</name>
</gene>
<accession>A0A2N3IGE0</accession>
<dbReference type="EMBL" id="MVDE01000001">
    <property type="protein sequence ID" value="PKQ69390.1"/>
    <property type="molecule type" value="Genomic_DNA"/>
</dbReference>
<evidence type="ECO:0000313" key="2">
    <source>
        <dbReference type="Proteomes" id="UP000233618"/>
    </source>
</evidence>
<evidence type="ECO:0000313" key="1">
    <source>
        <dbReference type="EMBL" id="PKQ69390.1"/>
    </source>
</evidence>
<keyword evidence="2" id="KW-1185">Reference proteome</keyword>
<dbReference type="Proteomes" id="UP000233618">
    <property type="component" value="Unassembled WGS sequence"/>
</dbReference>
<dbReference type="AlphaFoldDB" id="A0A2N3IGE0"/>
<reference evidence="1 2" key="1">
    <citation type="journal article" date="2017" name="Front. Microbiol.">
        <title>Labilibaculum manganireducens gen. nov., sp. nov. and Labilibaculum filiforme sp. nov., Novel Bacteroidetes Isolated from Subsurface Sediments of the Baltic Sea.</title>
        <authorList>
            <person name="Vandieken V."/>
            <person name="Marshall I.P."/>
            <person name="Niemann H."/>
            <person name="Engelen B."/>
            <person name="Cypionka H."/>
        </authorList>
    </citation>
    <scope>NUCLEOTIDE SEQUENCE [LARGE SCALE GENOMIC DNA]</scope>
    <source>
        <strain evidence="1 2">59.10-2M</strain>
    </source>
</reference>